<dbReference type="PROSITE" id="PS00518">
    <property type="entry name" value="ZF_RING_1"/>
    <property type="match status" value="1"/>
</dbReference>
<dbReference type="KEGG" id="dpl:KGM_211173"/>
<dbReference type="InterPro" id="IPR042272">
    <property type="entry name" value="ATP12_ATP_synth-F1-assembly_N"/>
</dbReference>
<dbReference type="Gene3D" id="1.10.3580.10">
    <property type="entry name" value="ATP12 ATPase"/>
    <property type="match status" value="1"/>
</dbReference>
<dbReference type="FunFam" id="3.30.40.10:FF:000137">
    <property type="entry name" value="RanBP-type and C3HC4-type zinc finger-containing protein 1"/>
    <property type="match status" value="1"/>
</dbReference>
<dbReference type="InterPro" id="IPR047559">
    <property type="entry name" value="HOIL1_RBR_mRING-HC-C3HC3D"/>
</dbReference>
<dbReference type="eggNOG" id="KOG1815">
    <property type="taxonomic scope" value="Eukaryota"/>
</dbReference>
<dbReference type="PROSITE" id="PS51873">
    <property type="entry name" value="TRIAD"/>
    <property type="match status" value="1"/>
</dbReference>
<dbReference type="EMBL" id="AGBW02009514">
    <property type="protein sequence ID" value="OWR50625.1"/>
    <property type="molecule type" value="Genomic_DNA"/>
</dbReference>
<dbReference type="CDD" id="cd20345">
    <property type="entry name" value="BRcat_RBR_HOIL1"/>
    <property type="match status" value="1"/>
</dbReference>
<dbReference type="InterPro" id="IPR047557">
    <property type="entry name" value="Rcat_RBR_HOIL1"/>
</dbReference>
<evidence type="ECO:0000313" key="16">
    <source>
        <dbReference type="EMBL" id="OWR50625.1"/>
    </source>
</evidence>
<evidence type="ECO:0000256" key="10">
    <source>
        <dbReference type="ARBA" id="ARBA00023128"/>
    </source>
</evidence>
<feature type="region of interest" description="Disordered" evidence="13">
    <location>
        <begin position="1199"/>
        <end position="1219"/>
    </location>
</feature>
<dbReference type="PROSITE" id="PS50089">
    <property type="entry name" value="ZF_RING_2"/>
    <property type="match status" value="1"/>
</dbReference>
<evidence type="ECO:0000259" key="14">
    <source>
        <dbReference type="PROSITE" id="PS50089"/>
    </source>
</evidence>
<comment type="subcellular location">
    <subcellularLocation>
        <location evidence="1">Mitochondrion</location>
    </subcellularLocation>
</comment>
<dbReference type="Gene3D" id="3.30.2180.10">
    <property type="entry name" value="ATP12-like"/>
    <property type="match status" value="1"/>
</dbReference>
<dbReference type="InterPro" id="IPR044066">
    <property type="entry name" value="TRIAD_supradom"/>
</dbReference>
<evidence type="ECO:0000256" key="6">
    <source>
        <dbReference type="ARBA" id="ARBA00022771"/>
    </source>
</evidence>
<reference evidence="16 17" key="1">
    <citation type="journal article" date="2011" name="Cell">
        <title>The monarch butterfly genome yields insights into long-distance migration.</title>
        <authorList>
            <person name="Zhan S."/>
            <person name="Merlin C."/>
            <person name="Boore J.L."/>
            <person name="Reppert S.M."/>
        </authorList>
    </citation>
    <scope>NUCLEOTIDE SEQUENCE [LARGE SCALE GENOMIC DNA]</scope>
    <source>
        <strain evidence="16">F-2</strain>
    </source>
</reference>
<dbReference type="InterPro" id="IPR017907">
    <property type="entry name" value="Znf_RING_CS"/>
</dbReference>
<dbReference type="InParanoid" id="A0A212FA51"/>
<dbReference type="SUPFAM" id="SSF160909">
    <property type="entry name" value="ATP12-like"/>
    <property type="match status" value="1"/>
</dbReference>
<keyword evidence="10" id="KW-0496">Mitochondrion</keyword>
<dbReference type="GO" id="GO:0016740">
    <property type="term" value="F:transferase activity"/>
    <property type="evidence" value="ECO:0007669"/>
    <property type="project" value="UniProtKB-KW"/>
</dbReference>
<evidence type="ECO:0000313" key="17">
    <source>
        <dbReference type="Proteomes" id="UP000007151"/>
    </source>
</evidence>
<feature type="region of interest" description="Disordered" evidence="13">
    <location>
        <begin position="929"/>
        <end position="991"/>
    </location>
</feature>
<evidence type="ECO:0000256" key="5">
    <source>
        <dbReference type="ARBA" id="ARBA00022737"/>
    </source>
</evidence>
<keyword evidence="9" id="KW-0809">Transit peptide</keyword>
<keyword evidence="17" id="KW-1185">Reference proteome</keyword>
<feature type="compositionally biased region" description="Low complexity" evidence="13">
    <location>
        <begin position="1208"/>
        <end position="1218"/>
    </location>
</feature>
<dbReference type="GO" id="GO:0008270">
    <property type="term" value="F:zinc ion binding"/>
    <property type="evidence" value="ECO:0007669"/>
    <property type="project" value="UniProtKB-KW"/>
</dbReference>
<feature type="compositionally biased region" description="Polar residues" evidence="13">
    <location>
        <begin position="849"/>
        <end position="860"/>
    </location>
</feature>
<feature type="compositionally biased region" description="Polar residues" evidence="13">
    <location>
        <begin position="967"/>
        <end position="991"/>
    </location>
</feature>
<feature type="compositionally biased region" description="Low complexity" evidence="13">
    <location>
        <begin position="949"/>
        <end position="959"/>
    </location>
</feature>
<organism evidence="16 17">
    <name type="scientific">Danaus plexippus plexippus</name>
    <dbReference type="NCBI Taxonomy" id="278856"/>
    <lineage>
        <taxon>Eukaryota</taxon>
        <taxon>Metazoa</taxon>
        <taxon>Ecdysozoa</taxon>
        <taxon>Arthropoda</taxon>
        <taxon>Hexapoda</taxon>
        <taxon>Insecta</taxon>
        <taxon>Pterygota</taxon>
        <taxon>Neoptera</taxon>
        <taxon>Endopterygota</taxon>
        <taxon>Lepidoptera</taxon>
        <taxon>Glossata</taxon>
        <taxon>Ditrysia</taxon>
        <taxon>Papilionoidea</taxon>
        <taxon>Nymphalidae</taxon>
        <taxon>Danainae</taxon>
        <taxon>Danaini</taxon>
        <taxon>Danaina</taxon>
        <taxon>Danaus</taxon>
        <taxon>Danaus</taxon>
    </lineage>
</organism>
<dbReference type="STRING" id="278856.A0A212FA51"/>
<evidence type="ECO:0000256" key="9">
    <source>
        <dbReference type="ARBA" id="ARBA00022946"/>
    </source>
</evidence>
<feature type="compositionally biased region" description="Polar residues" evidence="13">
    <location>
        <begin position="929"/>
        <end position="948"/>
    </location>
</feature>
<keyword evidence="6 12" id="KW-0863">Zinc-finger</keyword>
<evidence type="ECO:0000259" key="15">
    <source>
        <dbReference type="PROSITE" id="PS51873"/>
    </source>
</evidence>
<evidence type="ECO:0000256" key="8">
    <source>
        <dbReference type="ARBA" id="ARBA00022833"/>
    </source>
</evidence>
<feature type="domain" description="RING-type" evidence="15">
    <location>
        <begin position="1243"/>
        <end position="1470"/>
    </location>
</feature>
<keyword evidence="4" id="KW-0479">Metal-binding</keyword>
<dbReference type="Gene3D" id="1.20.120.1750">
    <property type="match status" value="1"/>
</dbReference>
<proteinExistence type="inferred from homology"/>
<evidence type="ECO:0000256" key="3">
    <source>
        <dbReference type="ARBA" id="ARBA00022679"/>
    </source>
</evidence>
<dbReference type="InterPro" id="IPR023335">
    <property type="entry name" value="ATP12_ortho_dom_sf"/>
</dbReference>
<dbReference type="Pfam" id="PF07542">
    <property type="entry name" value="ATP12"/>
    <property type="match status" value="1"/>
</dbReference>
<sequence length="1474" mass="166065">MFSNKIVKQFIDKQYLTWSRYQKYATHKRFYRRTDIVQNEKHWEVTLDHRRLKTPNGRVFTVNTEPLARAVAVEWDAQHECITRPTMHLTALCNTAIDNPGKLNCHDITSYLLDFIATDTLLFYSEEEELRKLQEKKWEPVLEWFCKRFGVTQEVSKDLELPPIRAETRAVLARHFLSYDFPSLTALNFGVEALKSPILMLACVERHLEPKDAVMLARLEEEYQVSRWGRVPWAHELNQAELTARVSASLVMNDEIEEEAPRPRPLSGGIWTLFSWLRRTDRSFSSESISSVGSDRTVASFDFLAPIHYKDNPGILLPQIPETETYKKRLNERNLRRKYDRDITLRRKYGLFREEVTSFDGFSLPSKRLQRVSPTGRDRRATSEIFHRRAPYVPGKRRAPLPPQTVVSNTLPRSYKRKRQAPRPPVKFSDENMESNNIDKNMLRESKSTNTKYIVTSHPESAMQPENDLKIPQPKEVKLRSERSFLKQIFDNRKRNSAIDTSHVKLLPSISELDKQAAEIIATNKFLHGESSGHKDDNFSKLPIPTSSNEKKWICKLCYRKYDASIVSCVYCITSNKNKKIASNIYTQTDVKAMSSKDSEIDEKKKLKEMLKEMKDSLPKRPKHNVNNEKTNISSTETPTLRIGSAIENIGVNAEQSTNSKFHNQDKKVIESRTCNKILNLPSEPSTSDRHTDIFVGNSSKVTNQFRNPDGSINHGSHCDDVKMGISNSRKYNFLLGADPKPTNNLINKQSSDGLLAETNKNSVIIDKKTMVYNNEDKTKTTVSQQPQSSGLQIIKINKKSDVPLKGNRTDVEIVNTDNKSKSTKILKINQSSSNVQSKSCIKDEPKSRNATTEQSTEQSNKKTIILKETKMESVRLGDVISSENIRLNDTNKTVPDSKLNTPLRISSLLNPLYCPKTEVSNNKIETEILQTKPDSSGKNGDVNNTILSSNSSAASASKKSNEVHGASTSKQLENDLPSNNQLNTETSATKTNSNIDYLNLHAKRRDLINQLESAISKGDEKTAADAAANLAKLKLSCSVLSFSSQIVGLVKNTPNDANKIEKVAQDGNINAVKINGSKEVEKQHREQLTITGSAVLNNFQPSTSRGDSVEDMVQIEIWVEDKEAARGPIRMKVKRKAVMGDLKRQADAVLGLEIRLQRWIIGKNLCTNDDTPLLTLAGPDFKAPFYLCLVEPGTNKDDTSKVSEISNDNNKNVPNKINNKETGDVYSELIKLEQQALVPNTEDFECGVCIEQCPMGNGAVLRECIHTFCRECLSDVVRHSQEATVSCPAIGCPGTLQEREIRALLTPEEYDRWLARSLSTVESGTRNTFHCRTRDCTGWAFCEPGVRRFPCPVCKHVNCLPCKAVHENETCETYQARLSRAATVTDSNQTDEGTRALLDSLIAKGEALECPECSAIITKKWGCDWIKCSSCKTEICWVTKGRRWGPAGKGDTSDGCKCGVNGKRCHPLCGYCH</sequence>
<keyword evidence="8" id="KW-0862">Zinc</keyword>
<protein>
    <submittedName>
        <fullName evidence="16">Ubiquitin conjugating enzyme 7 interacting protein 3 isoform 2</fullName>
    </submittedName>
</protein>
<comment type="caution">
    <text evidence="16">The sequence shown here is derived from an EMBL/GenBank/DDBJ whole genome shotgun (WGS) entry which is preliminary data.</text>
</comment>
<dbReference type="Gene3D" id="3.30.40.10">
    <property type="entry name" value="Zinc/RING finger domain, C3HC4 (zinc finger)"/>
    <property type="match status" value="1"/>
</dbReference>
<name>A0A212FA51_DANPL</name>
<keyword evidence="7" id="KW-0833">Ubl conjugation pathway</keyword>
<keyword evidence="5" id="KW-0677">Repeat</keyword>
<comment type="similarity">
    <text evidence="2">Belongs to the ATP12 family.</text>
</comment>
<dbReference type="GO" id="GO:0033615">
    <property type="term" value="P:mitochondrial proton-transporting ATP synthase complex assembly"/>
    <property type="evidence" value="ECO:0007669"/>
    <property type="project" value="TreeGrafter"/>
</dbReference>
<evidence type="ECO:0000256" key="13">
    <source>
        <dbReference type="SAM" id="MobiDB-lite"/>
    </source>
</evidence>
<keyword evidence="3" id="KW-0808">Transferase</keyword>
<dbReference type="PANTHER" id="PTHR21013:SF10">
    <property type="entry name" value="ATP SYNTHASE MITOCHONDRIAL F1 COMPLEX ASSEMBLY FACTOR 2"/>
    <property type="match status" value="1"/>
</dbReference>
<dbReference type="InterPro" id="IPR011419">
    <property type="entry name" value="ATP12_ATP_synth-F1-assembly"/>
</dbReference>
<dbReference type="CDD" id="cd01799">
    <property type="entry name" value="Ubl_HOIL1"/>
    <property type="match status" value="1"/>
</dbReference>
<dbReference type="InterPro" id="IPR047558">
    <property type="entry name" value="BRcat_RBR_HOIL1"/>
</dbReference>
<dbReference type="PANTHER" id="PTHR21013">
    <property type="entry name" value="ATP SYNTHASE MITOCHONDRIAL F1 COMPLEX ASSEMBLY FACTOR 2/ATP12 PROTEIN, MITOCHONDRIAL PRECURSOR"/>
    <property type="match status" value="1"/>
</dbReference>
<feature type="region of interest" description="Disordered" evidence="13">
    <location>
        <begin position="394"/>
        <end position="433"/>
    </location>
</feature>
<evidence type="ECO:0000256" key="12">
    <source>
        <dbReference type="PROSITE-ProRule" id="PRU00175"/>
    </source>
</evidence>
<dbReference type="Gene3D" id="3.10.20.90">
    <property type="entry name" value="Phosphatidylinositol 3-kinase Catalytic Subunit, Chain A, domain 1"/>
    <property type="match status" value="1"/>
</dbReference>
<evidence type="ECO:0000256" key="7">
    <source>
        <dbReference type="ARBA" id="ARBA00022786"/>
    </source>
</evidence>
<evidence type="ECO:0000256" key="4">
    <source>
        <dbReference type="ARBA" id="ARBA00022723"/>
    </source>
</evidence>
<accession>A0A212FA51</accession>
<feature type="domain" description="RING-type" evidence="14">
    <location>
        <begin position="1247"/>
        <end position="1289"/>
    </location>
</feature>
<feature type="region of interest" description="Disordered" evidence="13">
    <location>
        <begin position="835"/>
        <end position="860"/>
    </location>
</feature>
<dbReference type="InterPro" id="IPR001841">
    <property type="entry name" value="Znf_RING"/>
</dbReference>
<dbReference type="CDD" id="cd16633">
    <property type="entry name" value="mRING-HC-C3HC3D_RBR_HOIL1"/>
    <property type="match status" value="1"/>
</dbReference>
<dbReference type="Proteomes" id="UP000007151">
    <property type="component" value="Unassembled WGS sequence"/>
</dbReference>
<dbReference type="InterPro" id="IPR013083">
    <property type="entry name" value="Znf_RING/FYVE/PHD"/>
</dbReference>
<dbReference type="SUPFAM" id="SSF57850">
    <property type="entry name" value="RING/U-box"/>
    <property type="match status" value="3"/>
</dbReference>
<dbReference type="GO" id="GO:0005739">
    <property type="term" value="C:mitochondrion"/>
    <property type="evidence" value="ECO:0007669"/>
    <property type="project" value="UniProtKB-SubCell"/>
</dbReference>
<keyword evidence="11" id="KW-0143">Chaperone</keyword>
<evidence type="ECO:0000256" key="11">
    <source>
        <dbReference type="ARBA" id="ARBA00023186"/>
    </source>
</evidence>
<evidence type="ECO:0000256" key="1">
    <source>
        <dbReference type="ARBA" id="ARBA00004173"/>
    </source>
</evidence>
<evidence type="ECO:0000256" key="2">
    <source>
        <dbReference type="ARBA" id="ARBA00008231"/>
    </source>
</evidence>
<gene>
    <name evidence="16" type="ORF">KGM_211173</name>
</gene>
<dbReference type="CDD" id="cd20358">
    <property type="entry name" value="Rcat_RBR_HOIL1"/>
    <property type="match status" value="1"/>
</dbReference>